<organism evidence="6 7">
    <name type="scientific">Anaerococcus kampingae</name>
    <dbReference type="NCBI Taxonomy" id="3115614"/>
    <lineage>
        <taxon>Bacteria</taxon>
        <taxon>Bacillati</taxon>
        <taxon>Bacillota</taxon>
        <taxon>Tissierellia</taxon>
        <taxon>Tissierellales</taxon>
        <taxon>Peptoniphilaceae</taxon>
        <taxon>Anaerococcus</taxon>
    </lineage>
</organism>
<dbReference type="PROSITE" id="PS01269">
    <property type="entry name" value="UPF0025"/>
    <property type="match status" value="1"/>
</dbReference>
<dbReference type="Pfam" id="PF12850">
    <property type="entry name" value="Metallophos_2"/>
    <property type="match status" value="1"/>
</dbReference>
<dbReference type="NCBIfam" id="TIGR00040">
    <property type="entry name" value="yfcE"/>
    <property type="match status" value="1"/>
</dbReference>
<gene>
    <name evidence="6" type="ORF">ACCQ42_04375</name>
</gene>
<dbReference type="InterPro" id="IPR024654">
    <property type="entry name" value="Calcineurin-like_PHP_lpxH"/>
</dbReference>
<evidence type="ECO:0000256" key="1">
    <source>
        <dbReference type="ARBA" id="ARBA00008950"/>
    </source>
</evidence>
<evidence type="ECO:0000313" key="6">
    <source>
        <dbReference type="EMBL" id="MFO3667000.1"/>
    </source>
</evidence>
<keyword evidence="2 4" id="KW-0479">Metal-binding</keyword>
<evidence type="ECO:0000256" key="3">
    <source>
        <dbReference type="ARBA" id="ARBA00022801"/>
    </source>
</evidence>
<keyword evidence="7" id="KW-1185">Reference proteome</keyword>
<dbReference type="EMBL" id="JBGMEF010000018">
    <property type="protein sequence ID" value="MFO3667000.1"/>
    <property type="molecule type" value="Genomic_DNA"/>
</dbReference>
<name>A0ABW9MCW1_9FIRM</name>
<dbReference type="Gene3D" id="3.60.21.10">
    <property type="match status" value="1"/>
</dbReference>
<dbReference type="SUPFAM" id="SSF56300">
    <property type="entry name" value="Metallo-dependent phosphatases"/>
    <property type="match status" value="1"/>
</dbReference>
<evidence type="ECO:0000256" key="2">
    <source>
        <dbReference type="ARBA" id="ARBA00022723"/>
    </source>
</evidence>
<dbReference type="InterPro" id="IPR020935">
    <property type="entry name" value="PdiEstase_YfcE_CS"/>
</dbReference>
<reference evidence="6 7" key="1">
    <citation type="journal article" date="2025" name="Anaerobe">
        <title>Description of Anaerococcus kampingiae sp. nov., Anaerococcus groningensis sp. nov., Anaerococcus martiniensis sp. nov., and Anaerococcus cruorum sp. nov., isolated from human clinical specimens.</title>
        <authorList>
            <person name="Boiten K.E."/>
            <person name="Meijer J."/>
            <person name="van Wezel E.M."/>
            <person name="Veloo A.C.M."/>
        </authorList>
    </citation>
    <scope>NUCLEOTIDE SEQUENCE [LARGE SCALE GENOMIC DNA]</scope>
    <source>
        <strain evidence="6 7">ENR0874</strain>
    </source>
</reference>
<dbReference type="Proteomes" id="UP001637994">
    <property type="component" value="Unassembled WGS sequence"/>
</dbReference>
<dbReference type="EC" id="3.1.4.-" evidence="4"/>
<protein>
    <recommendedName>
        <fullName evidence="4">Phosphoesterase</fullName>
        <ecNumber evidence="4">3.1.4.-</ecNumber>
    </recommendedName>
</protein>
<dbReference type="InterPro" id="IPR029052">
    <property type="entry name" value="Metallo-depent_PP-like"/>
</dbReference>
<comment type="caution">
    <text evidence="6">The sequence shown here is derived from an EMBL/GenBank/DDBJ whole genome shotgun (WGS) entry which is preliminary data.</text>
</comment>
<dbReference type="InterPro" id="IPR000979">
    <property type="entry name" value="Phosphodiesterase_MJ0936/Vps29"/>
</dbReference>
<sequence>MKILITSDSHGNYNKISDFILESGDIDLMLHAGDGVEDCKYISYETGIKYYVVKGNNDFFANEAYTKILDLDGVKILLTHGHKYGVDFSLDGLMRKAVDNSCDVVIFGHTHTYTQANKSGILFLNPGSVSLPRDGKASMMLMTLDNKNINIEKIYVQ</sequence>
<accession>A0ABW9MCW1</accession>
<dbReference type="RefSeq" id="WP_106460210.1">
    <property type="nucleotide sequence ID" value="NZ_JBGMEF010000018.1"/>
</dbReference>
<keyword evidence="3" id="KW-0378">Hydrolase</keyword>
<evidence type="ECO:0000313" key="7">
    <source>
        <dbReference type="Proteomes" id="UP001637994"/>
    </source>
</evidence>
<proteinExistence type="inferred from homology"/>
<evidence type="ECO:0000256" key="4">
    <source>
        <dbReference type="RuleBase" id="RU362039"/>
    </source>
</evidence>
<comment type="similarity">
    <text evidence="1 4">Belongs to the metallophosphoesterase superfamily. YfcE family.</text>
</comment>
<dbReference type="PANTHER" id="PTHR11124">
    <property type="entry name" value="VACUOLAR SORTING PROTEIN VPS29"/>
    <property type="match status" value="1"/>
</dbReference>
<evidence type="ECO:0000259" key="5">
    <source>
        <dbReference type="Pfam" id="PF12850"/>
    </source>
</evidence>
<comment type="cofactor">
    <cofactor evidence="4">
        <name>a divalent metal cation</name>
        <dbReference type="ChEBI" id="CHEBI:60240"/>
    </cofactor>
</comment>
<feature type="domain" description="Calcineurin-like phosphoesterase" evidence="5">
    <location>
        <begin position="1"/>
        <end position="147"/>
    </location>
</feature>